<dbReference type="OMA" id="DIEVTWR"/>
<dbReference type="SMART" id="SM00557">
    <property type="entry name" value="IG_FLMN"/>
    <property type="match status" value="1"/>
</dbReference>
<name>A0A226EI77_FOLCA</name>
<dbReference type="PANTHER" id="PTHR38537:SF8">
    <property type="entry name" value="FILAMIN-A"/>
    <property type="match status" value="1"/>
</dbReference>
<dbReference type="Pfam" id="PF00630">
    <property type="entry name" value="Filamin"/>
    <property type="match status" value="1"/>
</dbReference>
<evidence type="ECO:0000313" key="4">
    <source>
        <dbReference type="EMBL" id="OXA56754.1"/>
    </source>
</evidence>
<gene>
    <name evidence="4" type="ORF">Fcan01_06808</name>
</gene>
<feature type="repeat" description="Filamin" evidence="3">
    <location>
        <begin position="1"/>
        <end position="93"/>
    </location>
</feature>
<dbReference type="Gene3D" id="2.60.40.10">
    <property type="entry name" value="Immunoglobulins"/>
    <property type="match status" value="1"/>
</dbReference>
<evidence type="ECO:0000256" key="3">
    <source>
        <dbReference type="PROSITE-ProRule" id="PRU00087"/>
    </source>
</evidence>
<accession>A0A226EI77</accession>
<comment type="similarity">
    <text evidence="1">Belongs to the filamin family.</text>
</comment>
<comment type="caution">
    <text evidence="4">The sequence shown here is derived from an EMBL/GenBank/DDBJ whole genome shotgun (WGS) entry which is preliminary data.</text>
</comment>
<dbReference type="InterPro" id="IPR001298">
    <property type="entry name" value="Filamin/ABP280_rpt"/>
</dbReference>
<dbReference type="Proteomes" id="UP000198287">
    <property type="component" value="Unassembled WGS sequence"/>
</dbReference>
<evidence type="ECO:0000256" key="1">
    <source>
        <dbReference type="ARBA" id="ARBA00009238"/>
    </source>
</evidence>
<dbReference type="GO" id="GO:0030036">
    <property type="term" value="P:actin cytoskeleton organization"/>
    <property type="evidence" value="ECO:0007669"/>
    <property type="project" value="InterPro"/>
</dbReference>
<organism evidence="4 5">
    <name type="scientific">Folsomia candida</name>
    <name type="common">Springtail</name>
    <dbReference type="NCBI Taxonomy" id="158441"/>
    <lineage>
        <taxon>Eukaryota</taxon>
        <taxon>Metazoa</taxon>
        <taxon>Ecdysozoa</taxon>
        <taxon>Arthropoda</taxon>
        <taxon>Hexapoda</taxon>
        <taxon>Collembola</taxon>
        <taxon>Entomobryomorpha</taxon>
        <taxon>Isotomoidea</taxon>
        <taxon>Isotomidae</taxon>
        <taxon>Proisotominae</taxon>
        <taxon>Folsomia</taxon>
    </lineage>
</organism>
<keyword evidence="2" id="KW-0677">Repeat</keyword>
<evidence type="ECO:0000313" key="5">
    <source>
        <dbReference type="Proteomes" id="UP000198287"/>
    </source>
</evidence>
<dbReference type="SUPFAM" id="SSF81296">
    <property type="entry name" value="E set domains"/>
    <property type="match status" value="1"/>
</dbReference>
<reference evidence="4 5" key="1">
    <citation type="submission" date="2015-12" db="EMBL/GenBank/DDBJ databases">
        <title>The genome of Folsomia candida.</title>
        <authorList>
            <person name="Faddeeva A."/>
            <person name="Derks M.F."/>
            <person name="Anvar Y."/>
            <person name="Smit S."/>
            <person name="Van Straalen N."/>
            <person name="Roelofs D."/>
        </authorList>
    </citation>
    <scope>NUCLEOTIDE SEQUENCE [LARGE SCALE GENOMIC DNA]</scope>
    <source>
        <strain evidence="4 5">VU population</strain>
        <tissue evidence="4">Whole body</tissue>
    </source>
</reference>
<dbReference type="EMBL" id="LNIX01000003">
    <property type="protein sequence ID" value="OXA56754.1"/>
    <property type="molecule type" value="Genomic_DNA"/>
</dbReference>
<dbReference type="InterPro" id="IPR013783">
    <property type="entry name" value="Ig-like_fold"/>
</dbReference>
<sequence>MAVVEAQGSGLVFGTTGGKCRFMVYLQDFKEGEKIVEGLSVAIDGPSEPELEFEHQDNGDIEVTWRPFAPGQYVVSPKFNGTPIKDSPFKVKIVGEVNTHGQYTPQKKAVYTGWAARRKSQATQGSMD</sequence>
<dbReference type="InterPro" id="IPR014756">
    <property type="entry name" value="Ig_E-set"/>
</dbReference>
<keyword evidence="5" id="KW-1185">Reference proteome</keyword>
<dbReference type="AlphaFoldDB" id="A0A226EI77"/>
<dbReference type="OrthoDB" id="264520at2759"/>
<proteinExistence type="inferred from homology"/>
<dbReference type="GO" id="GO:0051015">
    <property type="term" value="F:actin filament binding"/>
    <property type="evidence" value="ECO:0007669"/>
    <property type="project" value="InterPro"/>
</dbReference>
<dbReference type="InterPro" id="IPR044801">
    <property type="entry name" value="Filamin"/>
</dbReference>
<dbReference type="PANTHER" id="PTHR38537">
    <property type="entry name" value="JITTERBUG, ISOFORM N"/>
    <property type="match status" value="1"/>
</dbReference>
<dbReference type="PROSITE" id="PS50194">
    <property type="entry name" value="FILAMIN_REPEAT"/>
    <property type="match status" value="1"/>
</dbReference>
<protein>
    <submittedName>
        <fullName evidence="4">Filamin-A</fullName>
    </submittedName>
</protein>
<evidence type="ECO:0000256" key="2">
    <source>
        <dbReference type="ARBA" id="ARBA00022737"/>
    </source>
</evidence>
<dbReference type="InterPro" id="IPR017868">
    <property type="entry name" value="Filamin/ABP280_repeat-like"/>
</dbReference>
<dbReference type="STRING" id="158441.A0A226EI77"/>